<evidence type="ECO:0000256" key="1">
    <source>
        <dbReference type="SAM" id="MobiDB-lite"/>
    </source>
</evidence>
<organism evidence="2 3">
    <name type="scientific">Morella rubra</name>
    <name type="common">Chinese bayberry</name>
    <dbReference type="NCBI Taxonomy" id="262757"/>
    <lineage>
        <taxon>Eukaryota</taxon>
        <taxon>Viridiplantae</taxon>
        <taxon>Streptophyta</taxon>
        <taxon>Embryophyta</taxon>
        <taxon>Tracheophyta</taxon>
        <taxon>Spermatophyta</taxon>
        <taxon>Magnoliopsida</taxon>
        <taxon>eudicotyledons</taxon>
        <taxon>Gunneridae</taxon>
        <taxon>Pentapetalae</taxon>
        <taxon>rosids</taxon>
        <taxon>fabids</taxon>
        <taxon>Fagales</taxon>
        <taxon>Myricaceae</taxon>
        <taxon>Morella</taxon>
    </lineage>
</organism>
<proteinExistence type="predicted"/>
<feature type="compositionally biased region" description="Polar residues" evidence="1">
    <location>
        <begin position="84"/>
        <end position="101"/>
    </location>
</feature>
<comment type="caution">
    <text evidence="2">The sequence shown here is derived from an EMBL/GenBank/DDBJ whole genome shotgun (WGS) entry which is preliminary data.</text>
</comment>
<gene>
    <name evidence="2" type="ORF">CJ030_MR3G002738</name>
</gene>
<dbReference type="Proteomes" id="UP000516437">
    <property type="component" value="Chromosome 3"/>
</dbReference>
<feature type="region of interest" description="Disordered" evidence="1">
    <location>
        <begin position="78"/>
        <end position="101"/>
    </location>
</feature>
<evidence type="ECO:0000313" key="2">
    <source>
        <dbReference type="EMBL" id="KAB1217591.1"/>
    </source>
</evidence>
<accession>A0A6A1VXC4</accession>
<keyword evidence="3" id="KW-1185">Reference proteome</keyword>
<sequence length="101" mass="10748">MLSLPSSSSARLFHLPLNLAATEPALDLALAGDQVVVAYPLEKVSDQHVLPCDMDPRKTEVGFPAAPGLARKYGPMILSKLPKRTTTPPSGPSKRSNSVNN</sequence>
<evidence type="ECO:0000313" key="3">
    <source>
        <dbReference type="Proteomes" id="UP000516437"/>
    </source>
</evidence>
<name>A0A6A1VXC4_9ROSI</name>
<dbReference type="EMBL" id="RXIC02000021">
    <property type="protein sequence ID" value="KAB1217591.1"/>
    <property type="molecule type" value="Genomic_DNA"/>
</dbReference>
<protein>
    <submittedName>
        <fullName evidence="2">Uncharacterized protein</fullName>
    </submittedName>
</protein>
<reference evidence="2 3" key="1">
    <citation type="journal article" date="2019" name="Plant Biotechnol. J.">
        <title>The red bayberry genome and genetic basis of sex determination.</title>
        <authorList>
            <person name="Jia H.M."/>
            <person name="Jia H.J."/>
            <person name="Cai Q.L."/>
            <person name="Wang Y."/>
            <person name="Zhao H.B."/>
            <person name="Yang W.F."/>
            <person name="Wang G.Y."/>
            <person name="Li Y.H."/>
            <person name="Zhan D.L."/>
            <person name="Shen Y.T."/>
            <person name="Niu Q.F."/>
            <person name="Chang L."/>
            <person name="Qiu J."/>
            <person name="Zhao L."/>
            <person name="Xie H.B."/>
            <person name="Fu W.Y."/>
            <person name="Jin J."/>
            <person name="Li X.W."/>
            <person name="Jiao Y."/>
            <person name="Zhou C.C."/>
            <person name="Tu T."/>
            <person name="Chai C.Y."/>
            <person name="Gao J.L."/>
            <person name="Fan L.J."/>
            <person name="van de Weg E."/>
            <person name="Wang J.Y."/>
            <person name="Gao Z.S."/>
        </authorList>
    </citation>
    <scope>NUCLEOTIDE SEQUENCE [LARGE SCALE GENOMIC DNA]</scope>
    <source>
        <tissue evidence="2">Leaves</tissue>
    </source>
</reference>
<dbReference type="AlphaFoldDB" id="A0A6A1VXC4"/>
<dbReference type="OrthoDB" id="1937538at2759"/>